<dbReference type="InterPro" id="IPR006027">
    <property type="entry name" value="NusB_RsmB_TIM44"/>
</dbReference>
<keyword evidence="5 6" id="KW-0804">Transcription</keyword>
<dbReference type="GO" id="GO:0003723">
    <property type="term" value="F:RNA binding"/>
    <property type="evidence" value="ECO:0007669"/>
    <property type="project" value="UniProtKB-UniRule"/>
</dbReference>
<dbReference type="SUPFAM" id="SSF48013">
    <property type="entry name" value="NusB-like"/>
    <property type="match status" value="1"/>
</dbReference>
<dbReference type="PANTHER" id="PTHR11078">
    <property type="entry name" value="N UTILIZATION SUBSTANCE PROTEIN B-RELATED"/>
    <property type="match status" value="1"/>
</dbReference>
<dbReference type="GO" id="GO:0031564">
    <property type="term" value="P:transcription antitermination"/>
    <property type="evidence" value="ECO:0007669"/>
    <property type="project" value="UniProtKB-KW"/>
</dbReference>
<evidence type="ECO:0000256" key="1">
    <source>
        <dbReference type="ARBA" id="ARBA00005952"/>
    </source>
</evidence>
<dbReference type="PANTHER" id="PTHR11078:SF3">
    <property type="entry name" value="ANTITERMINATION NUSB DOMAIN-CONTAINING PROTEIN"/>
    <property type="match status" value="1"/>
</dbReference>
<name>A0A6N3D546_9FIRM</name>
<keyword evidence="3 6" id="KW-0694">RNA-binding</keyword>
<proteinExistence type="inferred from homology"/>
<feature type="domain" description="NusB/RsmB/TIM44" evidence="8">
    <location>
        <begin position="8"/>
        <end position="134"/>
    </location>
</feature>
<dbReference type="EMBL" id="CACRUX010000054">
    <property type="protein sequence ID" value="VYU22438.1"/>
    <property type="molecule type" value="Genomic_DNA"/>
</dbReference>
<dbReference type="InterPro" id="IPR011605">
    <property type="entry name" value="NusB_fam"/>
</dbReference>
<comment type="similarity">
    <text evidence="1 6">Belongs to the NusB family.</text>
</comment>
<dbReference type="Pfam" id="PF01029">
    <property type="entry name" value="NusB"/>
    <property type="match status" value="1"/>
</dbReference>
<keyword evidence="4 6" id="KW-0805">Transcription regulation</keyword>
<evidence type="ECO:0000256" key="2">
    <source>
        <dbReference type="ARBA" id="ARBA00022814"/>
    </source>
</evidence>
<keyword evidence="2 6" id="KW-0889">Transcription antitermination</keyword>
<feature type="region of interest" description="Disordered" evidence="7">
    <location>
        <begin position="135"/>
        <end position="169"/>
    </location>
</feature>
<dbReference type="AlphaFoldDB" id="A0A6N3D546"/>
<feature type="compositionally biased region" description="Basic and acidic residues" evidence="7">
    <location>
        <begin position="151"/>
        <end position="169"/>
    </location>
</feature>
<dbReference type="Gene3D" id="1.10.940.10">
    <property type="entry name" value="NusB-like"/>
    <property type="match status" value="1"/>
</dbReference>
<dbReference type="RefSeq" id="WP_156705051.1">
    <property type="nucleotide sequence ID" value="NZ_CACRUX010000054.1"/>
</dbReference>
<evidence type="ECO:0000259" key="8">
    <source>
        <dbReference type="Pfam" id="PF01029"/>
    </source>
</evidence>
<protein>
    <recommendedName>
        <fullName evidence="6">Transcription antitermination protein NusB</fullName>
    </recommendedName>
    <alternativeName>
        <fullName evidence="6">Antitermination factor NusB</fullName>
    </alternativeName>
</protein>
<evidence type="ECO:0000256" key="4">
    <source>
        <dbReference type="ARBA" id="ARBA00023015"/>
    </source>
</evidence>
<dbReference type="GO" id="GO:0006353">
    <property type="term" value="P:DNA-templated transcription termination"/>
    <property type="evidence" value="ECO:0007669"/>
    <property type="project" value="UniProtKB-UniRule"/>
</dbReference>
<evidence type="ECO:0000256" key="5">
    <source>
        <dbReference type="ARBA" id="ARBA00023163"/>
    </source>
</evidence>
<dbReference type="HAMAP" id="MF_00073">
    <property type="entry name" value="NusB"/>
    <property type="match status" value="1"/>
</dbReference>
<evidence type="ECO:0000256" key="6">
    <source>
        <dbReference type="HAMAP-Rule" id="MF_00073"/>
    </source>
</evidence>
<evidence type="ECO:0000256" key="7">
    <source>
        <dbReference type="SAM" id="MobiDB-lite"/>
    </source>
</evidence>
<reference evidence="9" key="1">
    <citation type="submission" date="2019-11" db="EMBL/GenBank/DDBJ databases">
        <authorList>
            <person name="Feng L."/>
        </authorList>
    </citation>
    <scope>NUCLEOTIDE SEQUENCE</scope>
    <source>
        <strain evidence="9">VrattiLFYP33</strain>
    </source>
</reference>
<evidence type="ECO:0000256" key="3">
    <source>
        <dbReference type="ARBA" id="ARBA00022884"/>
    </source>
</evidence>
<gene>
    <name evidence="6" type="primary">nusB</name>
    <name evidence="9" type="ORF">VRLFYP33_01487</name>
</gene>
<dbReference type="NCBIfam" id="TIGR01951">
    <property type="entry name" value="nusB"/>
    <property type="match status" value="1"/>
</dbReference>
<feature type="compositionally biased region" description="Low complexity" evidence="7">
    <location>
        <begin position="139"/>
        <end position="150"/>
    </location>
</feature>
<organism evidence="9">
    <name type="scientific">Veillonella ratti</name>
    <dbReference type="NCBI Taxonomy" id="103892"/>
    <lineage>
        <taxon>Bacteria</taxon>
        <taxon>Bacillati</taxon>
        <taxon>Bacillota</taxon>
        <taxon>Negativicutes</taxon>
        <taxon>Veillonellales</taxon>
        <taxon>Veillonellaceae</taxon>
        <taxon>Veillonella</taxon>
    </lineage>
</organism>
<evidence type="ECO:0000313" key="9">
    <source>
        <dbReference type="EMBL" id="VYU22438.1"/>
    </source>
</evidence>
<comment type="function">
    <text evidence="6">Involved in transcription antitermination. Required for transcription of ribosomal RNA (rRNA) genes. Binds specifically to the boxA antiterminator sequence of the ribosomal RNA (rrn) operons.</text>
</comment>
<dbReference type="GO" id="GO:0005829">
    <property type="term" value="C:cytosol"/>
    <property type="evidence" value="ECO:0007669"/>
    <property type="project" value="TreeGrafter"/>
</dbReference>
<accession>A0A6N3D546</accession>
<sequence>MKQNRNRRQARLYAFQSLYAKEFHKPEDSVIMPEEESGSTGAMDIAYAEAIINGVTANQEILDNLLQAHSPKRKIGQLGAVERNVLRLAAWELTVSAEAIDPRIIINEAVQLAKDFGSDKGYKFVNAVLDAIAKEKGSSKAAPTSEATESSEAKTTEAKTSDTASDLKA</sequence>
<dbReference type="InterPro" id="IPR035926">
    <property type="entry name" value="NusB-like_sf"/>
</dbReference>